<evidence type="ECO:0000259" key="1">
    <source>
        <dbReference type="SMART" id="SM00579"/>
    </source>
</evidence>
<evidence type="ECO:0000313" key="3">
    <source>
        <dbReference type="Proteomes" id="UP000306102"/>
    </source>
</evidence>
<evidence type="ECO:0000313" key="2">
    <source>
        <dbReference type="EMBL" id="THG17274.1"/>
    </source>
</evidence>
<dbReference type="InterPro" id="IPR053772">
    <property type="entry name" value="At1g61320/At1g61330-like"/>
</dbReference>
<organism evidence="2 3">
    <name type="scientific">Camellia sinensis var. sinensis</name>
    <name type="common">China tea</name>
    <dbReference type="NCBI Taxonomy" id="542762"/>
    <lineage>
        <taxon>Eukaryota</taxon>
        <taxon>Viridiplantae</taxon>
        <taxon>Streptophyta</taxon>
        <taxon>Embryophyta</taxon>
        <taxon>Tracheophyta</taxon>
        <taxon>Spermatophyta</taxon>
        <taxon>Magnoliopsida</taxon>
        <taxon>eudicotyledons</taxon>
        <taxon>Gunneridae</taxon>
        <taxon>Pentapetalae</taxon>
        <taxon>asterids</taxon>
        <taxon>Ericales</taxon>
        <taxon>Theaceae</taxon>
        <taxon>Camellia</taxon>
    </lineage>
</organism>
<comment type="caution">
    <text evidence="2">The sequence shown here is derived from an EMBL/GenBank/DDBJ whole genome shotgun (WGS) entry which is preliminary data.</text>
</comment>
<feature type="domain" description="FBD" evidence="1">
    <location>
        <begin position="370"/>
        <end position="452"/>
    </location>
</feature>
<accession>A0A4S4EM46</accession>
<name>A0A4S4EM46_CAMSN</name>
<dbReference type="SUPFAM" id="SSF52047">
    <property type="entry name" value="RNI-like"/>
    <property type="match status" value="1"/>
</dbReference>
<dbReference type="Gene3D" id="3.80.10.10">
    <property type="entry name" value="Ribonuclease Inhibitor"/>
    <property type="match status" value="1"/>
</dbReference>
<dbReference type="InterPro" id="IPR006566">
    <property type="entry name" value="FBD"/>
</dbReference>
<dbReference type="PANTHER" id="PTHR34145:SF28">
    <property type="entry name" value="F-BOX DOMAIN-CONTAINING PROTEIN"/>
    <property type="match status" value="1"/>
</dbReference>
<protein>
    <recommendedName>
        <fullName evidence="1">FBD domain-containing protein</fullName>
    </recommendedName>
</protein>
<dbReference type="AlphaFoldDB" id="A0A4S4EM46"/>
<dbReference type="InterPro" id="IPR055357">
    <property type="entry name" value="LRR_At1g61320_AtMIF1"/>
</dbReference>
<dbReference type="SMART" id="SM00579">
    <property type="entry name" value="FBD"/>
    <property type="match status" value="1"/>
</dbReference>
<proteinExistence type="predicted"/>
<dbReference type="EMBL" id="SDRB02003628">
    <property type="protein sequence ID" value="THG17274.1"/>
    <property type="molecule type" value="Genomic_DNA"/>
</dbReference>
<gene>
    <name evidence="2" type="ORF">TEA_010478</name>
</gene>
<sequence>MIVKIIKGDVCCHLIDEFPSSSSYAYQRLQRLAHAARRKFADFVDRLILFHSGCAIDNFRLSFRYVAQDEYASRVDKWVHFAMTSNTKRIELNFSEAINYHRREGWQVNQTNFAQPYTLRPYSFVSRILETLILNYCKFKAFSFGQFVSLRRLCLICAEVLDRSIGDLVSKCPALEDLTLESCFIPDKFFVCGQELNIKSLFLINCTTRNWVMFPINIATPELLSLTIVGTYLMSSFINKATKLVDVTIDIQQGIVNPTQGNFLASLLISLNHCQDLTLSSWCIQVLPTADSRLEQLPKSLKNVKYLRLMMCSMEQELPGVACVLRSCPNLERLIMDIDANMNDVFEEIFSEFVYLEEFNSMEAQASLFSCLQNCLKKVVINRFIGISGEMQMIKFLLRNARVLEIVEIHYYGLNSSAPPQEKIAYGWFQLINKRRMMSFQRASPQARVKMQPIELCYLSSPN</sequence>
<dbReference type="Proteomes" id="UP000306102">
    <property type="component" value="Unassembled WGS sequence"/>
</dbReference>
<dbReference type="PANTHER" id="PTHR34145">
    <property type="entry name" value="OS02G0105600 PROTEIN"/>
    <property type="match status" value="1"/>
</dbReference>
<keyword evidence="3" id="KW-1185">Reference proteome</keyword>
<dbReference type="Pfam" id="PF23622">
    <property type="entry name" value="LRR_At1g61320_AtMIF1"/>
    <property type="match status" value="1"/>
</dbReference>
<dbReference type="InterPro" id="IPR032675">
    <property type="entry name" value="LRR_dom_sf"/>
</dbReference>
<reference evidence="2 3" key="1">
    <citation type="journal article" date="2018" name="Proc. Natl. Acad. Sci. U.S.A.">
        <title>Draft genome sequence of Camellia sinensis var. sinensis provides insights into the evolution of the tea genome and tea quality.</title>
        <authorList>
            <person name="Wei C."/>
            <person name="Yang H."/>
            <person name="Wang S."/>
            <person name="Zhao J."/>
            <person name="Liu C."/>
            <person name="Gao L."/>
            <person name="Xia E."/>
            <person name="Lu Y."/>
            <person name="Tai Y."/>
            <person name="She G."/>
            <person name="Sun J."/>
            <person name="Cao H."/>
            <person name="Tong W."/>
            <person name="Gao Q."/>
            <person name="Li Y."/>
            <person name="Deng W."/>
            <person name="Jiang X."/>
            <person name="Wang W."/>
            <person name="Chen Q."/>
            <person name="Zhang S."/>
            <person name="Li H."/>
            <person name="Wu J."/>
            <person name="Wang P."/>
            <person name="Li P."/>
            <person name="Shi C."/>
            <person name="Zheng F."/>
            <person name="Jian J."/>
            <person name="Huang B."/>
            <person name="Shan D."/>
            <person name="Shi M."/>
            <person name="Fang C."/>
            <person name="Yue Y."/>
            <person name="Li F."/>
            <person name="Li D."/>
            <person name="Wei S."/>
            <person name="Han B."/>
            <person name="Jiang C."/>
            <person name="Yin Y."/>
            <person name="Xia T."/>
            <person name="Zhang Z."/>
            <person name="Bennetzen J.L."/>
            <person name="Zhao S."/>
            <person name="Wan X."/>
        </authorList>
    </citation>
    <scope>NUCLEOTIDE SEQUENCE [LARGE SCALE GENOMIC DNA]</scope>
    <source>
        <strain evidence="3">cv. Shuchazao</strain>
        <tissue evidence="2">Leaf</tissue>
    </source>
</reference>
<dbReference type="STRING" id="542762.A0A4S4EM46"/>